<evidence type="ECO:0000313" key="9">
    <source>
        <dbReference type="EMBL" id="MBS2962983.1"/>
    </source>
</evidence>
<keyword evidence="2 7" id="KW-0813">Transport</keyword>
<comment type="caution">
    <text evidence="9">The sequence shown here is derived from an EMBL/GenBank/DDBJ whole genome shotgun (WGS) entry which is preliminary data.</text>
</comment>
<reference evidence="9" key="1">
    <citation type="submission" date="2021-04" db="EMBL/GenBank/DDBJ databases">
        <title>Genome based classification of Actinospica acidithermotolerans sp. nov., an actinobacterium isolated from an Indonesian hot spring.</title>
        <authorList>
            <person name="Kusuma A.B."/>
            <person name="Putra K.E."/>
            <person name="Nafisah S."/>
            <person name="Loh J."/>
            <person name="Nouioui I."/>
            <person name="Goodfellow M."/>
        </authorList>
    </citation>
    <scope>NUCLEOTIDE SEQUENCE</scope>
    <source>
        <strain evidence="9">DSM 45618</strain>
    </source>
</reference>
<dbReference type="EMBL" id="JAGSXH010000018">
    <property type="protein sequence ID" value="MBS2962983.1"/>
    <property type="molecule type" value="Genomic_DNA"/>
</dbReference>
<dbReference type="InterPro" id="IPR045621">
    <property type="entry name" value="BPD_transp_1_N"/>
</dbReference>
<organism evidence="9 10">
    <name type="scientific">Actinocrinis puniceicyclus</name>
    <dbReference type="NCBI Taxonomy" id="977794"/>
    <lineage>
        <taxon>Bacteria</taxon>
        <taxon>Bacillati</taxon>
        <taxon>Actinomycetota</taxon>
        <taxon>Actinomycetes</taxon>
        <taxon>Catenulisporales</taxon>
        <taxon>Actinospicaceae</taxon>
        <taxon>Actinocrinis</taxon>
    </lineage>
</organism>
<keyword evidence="4 7" id="KW-0812">Transmembrane</keyword>
<accession>A0A8J7WIP4</accession>
<comment type="similarity">
    <text evidence="7">Belongs to the binding-protein-dependent transport system permease family.</text>
</comment>
<evidence type="ECO:0000256" key="7">
    <source>
        <dbReference type="RuleBase" id="RU363032"/>
    </source>
</evidence>
<feature type="transmembrane region" description="Helical" evidence="7">
    <location>
        <begin position="176"/>
        <end position="196"/>
    </location>
</feature>
<dbReference type="Proteomes" id="UP000677913">
    <property type="component" value="Unassembled WGS sequence"/>
</dbReference>
<comment type="subcellular location">
    <subcellularLocation>
        <location evidence="1 7">Cell membrane</location>
        <topology evidence="1 7">Multi-pass membrane protein</topology>
    </subcellularLocation>
</comment>
<sequence length="313" mass="32910">MGRLIFHRAAMSIPLLLIVSLIIFGLEAIVPGDAASTILGQNATPQSVAALRGQLGLNDPWVVRFGHWLGGALHGDLGTSIISGVDVTSSLNGRLAVTLSLLVPTILLSAVAGVALGFASAVRGGALGRFIDVVSLFGFALPSFWVALILVGFFAVHLNLLPATGYQDLAASPAGWLKSIILPVLALSLQGITYVAKQTRDTVMEVLETDYVKFLRANGVPERSVRYRHVLRNAAIPVVTSLGLVSVGMLSGAVFIENVFVLPGLGSLATQATLDHDIPVILGVGVFFTLCVIAINLLIDFAYGLLNPKVRVS</sequence>
<dbReference type="InterPro" id="IPR035906">
    <property type="entry name" value="MetI-like_sf"/>
</dbReference>
<feature type="transmembrane region" description="Helical" evidence="7">
    <location>
        <begin position="95"/>
        <end position="118"/>
    </location>
</feature>
<name>A0A8J7WIP4_9ACTN</name>
<evidence type="ECO:0000256" key="5">
    <source>
        <dbReference type="ARBA" id="ARBA00022989"/>
    </source>
</evidence>
<evidence type="ECO:0000313" key="10">
    <source>
        <dbReference type="Proteomes" id="UP000677913"/>
    </source>
</evidence>
<dbReference type="CDD" id="cd06261">
    <property type="entry name" value="TM_PBP2"/>
    <property type="match status" value="1"/>
</dbReference>
<dbReference type="GO" id="GO:0055085">
    <property type="term" value="P:transmembrane transport"/>
    <property type="evidence" value="ECO:0007669"/>
    <property type="project" value="InterPro"/>
</dbReference>
<dbReference type="InterPro" id="IPR000515">
    <property type="entry name" value="MetI-like"/>
</dbReference>
<dbReference type="SUPFAM" id="SSF161098">
    <property type="entry name" value="MetI-like"/>
    <property type="match status" value="1"/>
</dbReference>
<feature type="transmembrane region" description="Helical" evidence="7">
    <location>
        <begin position="130"/>
        <end position="156"/>
    </location>
</feature>
<keyword evidence="3" id="KW-1003">Cell membrane</keyword>
<dbReference type="AlphaFoldDB" id="A0A8J7WIP4"/>
<dbReference type="Pfam" id="PF19300">
    <property type="entry name" value="BPD_transp_1_N"/>
    <property type="match status" value="1"/>
</dbReference>
<evidence type="ECO:0000256" key="4">
    <source>
        <dbReference type="ARBA" id="ARBA00022692"/>
    </source>
</evidence>
<dbReference type="GO" id="GO:0005886">
    <property type="term" value="C:plasma membrane"/>
    <property type="evidence" value="ECO:0007669"/>
    <property type="project" value="UniProtKB-SubCell"/>
</dbReference>
<dbReference type="PROSITE" id="PS50928">
    <property type="entry name" value="ABC_TM1"/>
    <property type="match status" value="1"/>
</dbReference>
<keyword evidence="6 7" id="KW-0472">Membrane</keyword>
<keyword evidence="10" id="KW-1185">Reference proteome</keyword>
<evidence type="ECO:0000256" key="1">
    <source>
        <dbReference type="ARBA" id="ARBA00004651"/>
    </source>
</evidence>
<evidence type="ECO:0000256" key="3">
    <source>
        <dbReference type="ARBA" id="ARBA00022475"/>
    </source>
</evidence>
<evidence type="ECO:0000256" key="2">
    <source>
        <dbReference type="ARBA" id="ARBA00022448"/>
    </source>
</evidence>
<protein>
    <submittedName>
        <fullName evidence="9">ABC transporter permease</fullName>
    </submittedName>
</protein>
<dbReference type="RefSeq" id="WP_211466245.1">
    <property type="nucleotide sequence ID" value="NZ_JAGSXH010000018.1"/>
</dbReference>
<keyword evidence="5 7" id="KW-1133">Transmembrane helix</keyword>
<dbReference type="PANTHER" id="PTHR43163">
    <property type="entry name" value="DIPEPTIDE TRANSPORT SYSTEM PERMEASE PROTEIN DPPB-RELATED"/>
    <property type="match status" value="1"/>
</dbReference>
<evidence type="ECO:0000259" key="8">
    <source>
        <dbReference type="PROSITE" id="PS50928"/>
    </source>
</evidence>
<feature type="domain" description="ABC transmembrane type-1" evidence="8">
    <location>
        <begin position="95"/>
        <end position="299"/>
    </location>
</feature>
<evidence type="ECO:0000256" key="6">
    <source>
        <dbReference type="ARBA" id="ARBA00023136"/>
    </source>
</evidence>
<dbReference type="PANTHER" id="PTHR43163:SF3">
    <property type="entry name" value="PEPTIDE ABC TRANSPORTER PERMEASE PROTEIN"/>
    <property type="match status" value="1"/>
</dbReference>
<gene>
    <name evidence="9" type="ORF">KGA66_08005</name>
</gene>
<feature type="transmembrane region" description="Helical" evidence="7">
    <location>
        <begin position="280"/>
        <end position="306"/>
    </location>
</feature>
<dbReference type="Pfam" id="PF00528">
    <property type="entry name" value="BPD_transp_1"/>
    <property type="match status" value="1"/>
</dbReference>
<dbReference type="Gene3D" id="1.10.3720.10">
    <property type="entry name" value="MetI-like"/>
    <property type="match status" value="1"/>
</dbReference>
<proteinExistence type="inferred from homology"/>
<feature type="transmembrane region" description="Helical" evidence="7">
    <location>
        <begin position="234"/>
        <end position="260"/>
    </location>
</feature>